<dbReference type="EMBL" id="KL198039">
    <property type="protein sequence ID" value="KDQ14201.1"/>
    <property type="molecule type" value="Genomic_DNA"/>
</dbReference>
<feature type="region of interest" description="Disordered" evidence="2">
    <location>
        <begin position="144"/>
        <end position="171"/>
    </location>
</feature>
<protein>
    <submittedName>
        <fullName evidence="3">Uncharacterized protein</fullName>
    </submittedName>
</protein>
<keyword evidence="4" id="KW-1185">Reference proteome</keyword>
<evidence type="ECO:0000256" key="2">
    <source>
        <dbReference type="SAM" id="MobiDB-lite"/>
    </source>
</evidence>
<keyword evidence="1" id="KW-0175">Coiled coil</keyword>
<organism evidence="3 4">
    <name type="scientific">Botryobasidium botryosum (strain FD-172 SS1)</name>
    <dbReference type="NCBI Taxonomy" id="930990"/>
    <lineage>
        <taxon>Eukaryota</taxon>
        <taxon>Fungi</taxon>
        <taxon>Dikarya</taxon>
        <taxon>Basidiomycota</taxon>
        <taxon>Agaricomycotina</taxon>
        <taxon>Agaricomycetes</taxon>
        <taxon>Cantharellales</taxon>
        <taxon>Botryobasidiaceae</taxon>
        <taxon>Botryobasidium</taxon>
    </lineage>
</organism>
<name>A0A067MRH5_BOTB1</name>
<accession>A0A067MRH5</accession>
<proteinExistence type="predicted"/>
<feature type="coiled-coil region" evidence="1">
    <location>
        <begin position="67"/>
        <end position="94"/>
    </location>
</feature>
<gene>
    <name evidence="3" type="ORF">BOTBODRAFT_32985</name>
</gene>
<reference evidence="4" key="1">
    <citation type="journal article" date="2014" name="Proc. Natl. Acad. Sci. U.S.A.">
        <title>Extensive sampling of basidiomycete genomes demonstrates inadequacy of the white-rot/brown-rot paradigm for wood decay fungi.</title>
        <authorList>
            <person name="Riley R."/>
            <person name="Salamov A.A."/>
            <person name="Brown D.W."/>
            <person name="Nagy L.G."/>
            <person name="Floudas D."/>
            <person name="Held B.W."/>
            <person name="Levasseur A."/>
            <person name="Lombard V."/>
            <person name="Morin E."/>
            <person name="Otillar R."/>
            <person name="Lindquist E.A."/>
            <person name="Sun H."/>
            <person name="LaButti K.M."/>
            <person name="Schmutz J."/>
            <person name="Jabbour D."/>
            <person name="Luo H."/>
            <person name="Baker S.E."/>
            <person name="Pisabarro A.G."/>
            <person name="Walton J.D."/>
            <person name="Blanchette R.A."/>
            <person name="Henrissat B."/>
            <person name="Martin F."/>
            <person name="Cullen D."/>
            <person name="Hibbett D.S."/>
            <person name="Grigoriev I.V."/>
        </authorList>
    </citation>
    <scope>NUCLEOTIDE SEQUENCE [LARGE SCALE GENOMIC DNA]</scope>
    <source>
        <strain evidence="4">FD-172 SS1</strain>
    </source>
</reference>
<dbReference type="InParanoid" id="A0A067MRH5"/>
<evidence type="ECO:0000313" key="3">
    <source>
        <dbReference type="EMBL" id="KDQ14201.1"/>
    </source>
</evidence>
<evidence type="ECO:0000313" key="4">
    <source>
        <dbReference type="Proteomes" id="UP000027195"/>
    </source>
</evidence>
<dbReference type="HOGENOM" id="CLU_1224579_0_0_1"/>
<dbReference type="AlphaFoldDB" id="A0A067MRH5"/>
<sequence length="226" mass="25390">MASLEKITEQLANMVDIGSKHVKLVPVDEDPLCQLYEKIIEDAHRSRAAKRNEEKWKCLEASLRSDAQEWEARYHQERRAREAAESQLASLRAHMVRVRHVVFGSPISDLPSSGSFMSDWGSSTAAGDASSQLTPLSKRIAAVASSISPAQSNKGRPSEQSSRDEPSKKRPRVGLCFHSYEGNNANILHSCARPTLRLRQDNRKVKAWLRAVRIFILQLRLPIVIL</sequence>
<dbReference type="Proteomes" id="UP000027195">
    <property type="component" value="Unassembled WGS sequence"/>
</dbReference>
<evidence type="ECO:0000256" key="1">
    <source>
        <dbReference type="SAM" id="Coils"/>
    </source>
</evidence>
<feature type="compositionally biased region" description="Polar residues" evidence="2">
    <location>
        <begin position="145"/>
        <end position="160"/>
    </location>
</feature>